<protein>
    <submittedName>
        <fullName evidence="2">Uncharacterized protein</fullName>
    </submittedName>
</protein>
<reference evidence="2" key="1">
    <citation type="submission" date="2021-03" db="EMBL/GenBank/DDBJ databases">
        <title>Genomic Encyclopedia of Type Strains, Phase IV (KMG-V): Genome sequencing to study the core and pangenomes of soil and plant-associated prokaryotes.</title>
        <authorList>
            <person name="Whitman W."/>
        </authorList>
    </citation>
    <scope>NUCLEOTIDE SEQUENCE</scope>
    <source>
        <strain evidence="2">C4</strain>
    </source>
</reference>
<comment type="caution">
    <text evidence="2">The sequence shown here is derived from an EMBL/GenBank/DDBJ whole genome shotgun (WGS) entry which is preliminary data.</text>
</comment>
<sequence>MPNLLKLLNLSKLSRNFKSSKIAKNKGITKLFLFIVITMLFLNSSCGLVTKFVLPMLNSENIESMDEKILNNKNITYSNYKVELIKDLAHKIPVMDRGTEYVITLISAVTFSILAYVFFSYLSEEHKKQKKRLEKSKKRKEPSYV</sequence>
<dbReference type="Proteomes" id="UP000740329">
    <property type="component" value="Unassembled WGS sequence"/>
</dbReference>
<keyword evidence="1" id="KW-0472">Membrane</keyword>
<proteinExistence type="predicted"/>
<evidence type="ECO:0000313" key="2">
    <source>
        <dbReference type="EMBL" id="MBP2202047.1"/>
    </source>
</evidence>
<evidence type="ECO:0000256" key="1">
    <source>
        <dbReference type="SAM" id="Phobius"/>
    </source>
</evidence>
<accession>A0A8J7USV8</accession>
<keyword evidence="1" id="KW-1133">Transmembrane helix</keyword>
<keyword evidence="1" id="KW-0812">Transmembrane</keyword>
<name>A0A8J7USV8_METVO</name>
<feature type="transmembrane region" description="Helical" evidence="1">
    <location>
        <begin position="101"/>
        <end position="122"/>
    </location>
</feature>
<dbReference type="RefSeq" id="WP_209591566.1">
    <property type="nucleotide sequence ID" value="NZ_JAGGMV010000005.1"/>
</dbReference>
<dbReference type="AlphaFoldDB" id="A0A8J7USV8"/>
<evidence type="ECO:0000313" key="3">
    <source>
        <dbReference type="Proteomes" id="UP000740329"/>
    </source>
</evidence>
<organism evidence="2 3">
    <name type="scientific">Methanococcus voltae</name>
    <dbReference type="NCBI Taxonomy" id="2188"/>
    <lineage>
        <taxon>Archaea</taxon>
        <taxon>Methanobacteriati</taxon>
        <taxon>Methanobacteriota</taxon>
        <taxon>Methanomada group</taxon>
        <taxon>Methanococci</taxon>
        <taxon>Methanococcales</taxon>
        <taxon>Methanococcaceae</taxon>
        <taxon>Methanococcus</taxon>
    </lineage>
</organism>
<gene>
    <name evidence="2" type="ORF">J3E07_001488</name>
</gene>
<dbReference type="EMBL" id="JAGGMV010000005">
    <property type="protein sequence ID" value="MBP2202047.1"/>
    <property type="molecule type" value="Genomic_DNA"/>
</dbReference>